<dbReference type="SUPFAM" id="SSF54928">
    <property type="entry name" value="RNA-binding domain, RBD"/>
    <property type="match status" value="1"/>
</dbReference>
<feature type="region of interest" description="Disordered" evidence="5">
    <location>
        <begin position="1"/>
        <end position="75"/>
    </location>
</feature>
<feature type="compositionally biased region" description="Basic and acidic residues" evidence="5">
    <location>
        <begin position="326"/>
        <end position="353"/>
    </location>
</feature>
<dbReference type="PANTHER" id="PTHR46754">
    <property type="entry name" value="MKI67 FHA DOMAIN-INTERACTING NUCLEOLAR PHOSPHOPROTEIN"/>
    <property type="match status" value="1"/>
</dbReference>
<feature type="compositionally biased region" description="Basic and acidic residues" evidence="5">
    <location>
        <begin position="47"/>
        <end position="60"/>
    </location>
</feature>
<dbReference type="InterPro" id="IPR035979">
    <property type="entry name" value="RBD_domain_sf"/>
</dbReference>
<keyword evidence="2 4" id="KW-0694">RNA-binding</keyword>
<feature type="compositionally biased region" description="Basic residues" evidence="5">
    <location>
        <begin position="362"/>
        <end position="375"/>
    </location>
</feature>
<dbReference type="GO" id="GO:0005730">
    <property type="term" value="C:nucleolus"/>
    <property type="evidence" value="ECO:0007669"/>
    <property type="project" value="UniProtKB-SubCell"/>
</dbReference>
<dbReference type="Proteomes" id="UP001530315">
    <property type="component" value="Unassembled WGS sequence"/>
</dbReference>
<protein>
    <recommendedName>
        <fullName evidence="6">RRM domain-containing protein</fullName>
    </recommendedName>
</protein>
<dbReference type="Pfam" id="PF00076">
    <property type="entry name" value="RRM_1"/>
    <property type="match status" value="1"/>
</dbReference>
<dbReference type="GO" id="GO:0003723">
    <property type="term" value="F:RNA binding"/>
    <property type="evidence" value="ECO:0007669"/>
    <property type="project" value="UniProtKB-UniRule"/>
</dbReference>
<name>A0ABD3PXE7_9STRA</name>
<dbReference type="Gene3D" id="3.30.70.330">
    <property type="match status" value="1"/>
</dbReference>
<evidence type="ECO:0000256" key="5">
    <source>
        <dbReference type="SAM" id="MobiDB-lite"/>
    </source>
</evidence>
<evidence type="ECO:0000256" key="3">
    <source>
        <dbReference type="ARBA" id="ARBA00023242"/>
    </source>
</evidence>
<feature type="compositionally biased region" description="Basic and acidic residues" evidence="5">
    <location>
        <begin position="294"/>
        <end position="307"/>
    </location>
</feature>
<dbReference type="PROSITE" id="PS50102">
    <property type="entry name" value="RRM"/>
    <property type="match status" value="1"/>
</dbReference>
<dbReference type="EMBL" id="JALLAZ020000560">
    <property type="protein sequence ID" value="KAL3792379.1"/>
    <property type="molecule type" value="Genomic_DNA"/>
</dbReference>
<feature type="compositionally biased region" description="Basic and acidic residues" evidence="5">
    <location>
        <begin position="7"/>
        <end position="20"/>
    </location>
</feature>
<dbReference type="InterPro" id="IPR012677">
    <property type="entry name" value="Nucleotide-bd_a/b_plait_sf"/>
</dbReference>
<organism evidence="7 8">
    <name type="scientific">Stephanodiscus triporus</name>
    <dbReference type="NCBI Taxonomy" id="2934178"/>
    <lineage>
        <taxon>Eukaryota</taxon>
        <taxon>Sar</taxon>
        <taxon>Stramenopiles</taxon>
        <taxon>Ochrophyta</taxon>
        <taxon>Bacillariophyta</taxon>
        <taxon>Coscinodiscophyceae</taxon>
        <taxon>Thalassiosirophycidae</taxon>
        <taxon>Stephanodiscales</taxon>
        <taxon>Stephanodiscaceae</taxon>
        <taxon>Stephanodiscus</taxon>
    </lineage>
</organism>
<dbReference type="CDD" id="cd12307">
    <property type="entry name" value="RRM_NIFK_like"/>
    <property type="match status" value="1"/>
</dbReference>
<comment type="caution">
    <text evidence="7">The sequence shown here is derived from an EMBL/GenBank/DDBJ whole genome shotgun (WGS) entry which is preliminary data.</text>
</comment>
<evidence type="ECO:0000256" key="1">
    <source>
        <dbReference type="ARBA" id="ARBA00004604"/>
    </source>
</evidence>
<dbReference type="SMART" id="SM00360">
    <property type="entry name" value="RRM"/>
    <property type="match status" value="1"/>
</dbReference>
<comment type="subcellular location">
    <subcellularLocation>
        <location evidence="1">Nucleus</location>
        <location evidence="1">Nucleolus</location>
    </subcellularLocation>
</comment>
<reference evidence="7 8" key="1">
    <citation type="submission" date="2024-10" db="EMBL/GenBank/DDBJ databases">
        <title>Updated reference genomes for cyclostephanoid diatoms.</title>
        <authorList>
            <person name="Roberts W.R."/>
            <person name="Alverson A.J."/>
        </authorList>
    </citation>
    <scope>NUCLEOTIDE SEQUENCE [LARGE SCALE GENOMIC DNA]</scope>
    <source>
        <strain evidence="7 8">AJA276-08</strain>
    </source>
</reference>
<evidence type="ECO:0000256" key="4">
    <source>
        <dbReference type="PROSITE-ProRule" id="PRU00176"/>
    </source>
</evidence>
<evidence type="ECO:0000259" key="6">
    <source>
        <dbReference type="PROSITE" id="PS50102"/>
    </source>
</evidence>
<evidence type="ECO:0000256" key="2">
    <source>
        <dbReference type="ARBA" id="ARBA00022884"/>
    </source>
</evidence>
<feature type="compositionally biased region" description="Low complexity" evidence="5">
    <location>
        <begin position="233"/>
        <end position="243"/>
    </location>
</feature>
<keyword evidence="8" id="KW-1185">Reference proteome</keyword>
<keyword evidence="3" id="KW-0539">Nucleus</keyword>
<dbReference type="AlphaFoldDB" id="A0ABD3PXE7"/>
<accession>A0ABD3PXE7</accession>
<sequence length="375" mass="41617">MVKSLHRSLEAKLASIKDPDYSESENEADDRQPETISAKRAATGRGGNKERKQGNDKKDVTSSQPPSANDSDEPSTVIYLGHLPVGFEEREITAFLNQFGNVNRCRVSRSTKTGRSRCYAFVEFADPEVATIVADTMSGYLLLEKRLVCHVMPRDKVNHELMFARPKRVPTKKDRQKKARTEVNKVRSADAIRGITARLVKREEMKRKKLGTLGIEYHFPGYVASAAAAAAAAAQPSVTTTTTSKKDDNVSSMKNKKKRKLPNNGGEEKDDARSGNQAPSLESLKKKEKKNKKGGLEKSGGEEEVRMENAVTNDHAEEKKKKKNSMKVDLKEKSGEKGEKRKEIDVTNDRSEEAANGESAKKKTLKKKAKTLKKG</sequence>
<evidence type="ECO:0000313" key="8">
    <source>
        <dbReference type="Proteomes" id="UP001530315"/>
    </source>
</evidence>
<evidence type="ECO:0000313" key="7">
    <source>
        <dbReference type="EMBL" id="KAL3792379.1"/>
    </source>
</evidence>
<proteinExistence type="predicted"/>
<feature type="domain" description="RRM" evidence="6">
    <location>
        <begin position="76"/>
        <end position="148"/>
    </location>
</feature>
<feature type="region of interest" description="Disordered" evidence="5">
    <location>
        <begin position="233"/>
        <end position="375"/>
    </location>
</feature>
<dbReference type="InterPro" id="IPR000504">
    <property type="entry name" value="RRM_dom"/>
</dbReference>
<gene>
    <name evidence="7" type="ORF">ACHAW5_010780</name>
</gene>